<keyword evidence="4" id="KW-1185">Reference proteome</keyword>
<protein>
    <recommendedName>
        <fullName evidence="2">DUF4124 domain-containing protein</fullName>
    </recommendedName>
</protein>
<accession>A0A1A6C5U3</accession>
<organism evidence="3 4">
    <name type="scientific">Acidihalobacter prosperus</name>
    <dbReference type="NCBI Taxonomy" id="160660"/>
    <lineage>
        <taxon>Bacteria</taxon>
        <taxon>Pseudomonadati</taxon>
        <taxon>Pseudomonadota</taxon>
        <taxon>Gammaproteobacteria</taxon>
        <taxon>Chromatiales</taxon>
        <taxon>Ectothiorhodospiraceae</taxon>
        <taxon>Acidihalobacter</taxon>
    </lineage>
</organism>
<dbReference type="OrthoDB" id="7068596at2"/>
<feature type="compositionally biased region" description="Low complexity" evidence="1">
    <location>
        <begin position="59"/>
        <end position="72"/>
    </location>
</feature>
<dbReference type="AlphaFoldDB" id="A0A1A6C5U3"/>
<feature type="domain" description="DUF4124" evidence="2">
    <location>
        <begin position="3"/>
        <end position="44"/>
    </location>
</feature>
<dbReference type="Proteomes" id="UP000029273">
    <property type="component" value="Unassembled WGS sequence"/>
</dbReference>
<dbReference type="RefSeq" id="WP_052064297.1">
    <property type="nucleotide sequence ID" value="NZ_JQSG02000002.1"/>
</dbReference>
<sequence length="133" mass="14487">MFLSPLLAHGAIYKWIDAQGVTHYSQMPPSGHRYTVIDSPVDAGNGTAESAGTNPAPMAPESAAPKDAAPKPAQIPDLKQRCQIASSDVKTLEQPRRVRIVKPDGSVEWMSDSQRAQRLKQAQAFVERYCKGD</sequence>
<evidence type="ECO:0000256" key="1">
    <source>
        <dbReference type="SAM" id="MobiDB-lite"/>
    </source>
</evidence>
<feature type="region of interest" description="Disordered" evidence="1">
    <location>
        <begin position="33"/>
        <end position="78"/>
    </location>
</feature>
<dbReference type="Pfam" id="PF13511">
    <property type="entry name" value="DUF4124"/>
    <property type="match status" value="1"/>
</dbReference>
<gene>
    <name evidence="3" type="ORF">Thpro_020982</name>
</gene>
<reference evidence="3 4" key="1">
    <citation type="journal article" date="2014" name="Genome Announc.">
        <title>Draft Genome Sequence of the Iron-Oxidizing, Acidophilic, and Halotolerant 'Thiobacillus prosperus' Type Strain DSM 5130.</title>
        <authorList>
            <person name="Ossandon F.J."/>
            <person name="Cardenas J.P."/>
            <person name="Corbett M."/>
            <person name="Quatrini R."/>
            <person name="Holmes D.S."/>
            <person name="Watkin E."/>
        </authorList>
    </citation>
    <scope>NUCLEOTIDE SEQUENCE [LARGE SCALE GENOMIC DNA]</scope>
    <source>
        <strain evidence="3 4">DSM 5130</strain>
    </source>
</reference>
<comment type="caution">
    <text evidence="3">The sequence shown here is derived from an EMBL/GenBank/DDBJ whole genome shotgun (WGS) entry which is preliminary data.</text>
</comment>
<evidence type="ECO:0000259" key="2">
    <source>
        <dbReference type="Pfam" id="PF13511"/>
    </source>
</evidence>
<proteinExistence type="predicted"/>
<name>A0A1A6C5U3_9GAMM</name>
<evidence type="ECO:0000313" key="3">
    <source>
        <dbReference type="EMBL" id="OBS09932.1"/>
    </source>
</evidence>
<dbReference type="EMBL" id="JQSG02000002">
    <property type="protein sequence ID" value="OBS09932.1"/>
    <property type="molecule type" value="Genomic_DNA"/>
</dbReference>
<evidence type="ECO:0000313" key="4">
    <source>
        <dbReference type="Proteomes" id="UP000029273"/>
    </source>
</evidence>
<dbReference type="InterPro" id="IPR025392">
    <property type="entry name" value="DUF4124"/>
</dbReference>